<feature type="transmembrane region" description="Helical" evidence="1">
    <location>
        <begin position="217"/>
        <end position="244"/>
    </location>
</feature>
<feature type="transmembrane region" description="Helical" evidence="1">
    <location>
        <begin position="167"/>
        <end position="196"/>
    </location>
</feature>
<feature type="transmembrane region" description="Helical" evidence="1">
    <location>
        <begin position="20"/>
        <end position="41"/>
    </location>
</feature>
<dbReference type="PROSITE" id="PS51704">
    <property type="entry name" value="GP_PDE"/>
    <property type="match status" value="1"/>
</dbReference>
<dbReference type="CDD" id="cd08579">
    <property type="entry name" value="GDPD_memb_like"/>
    <property type="match status" value="1"/>
</dbReference>
<protein>
    <submittedName>
        <fullName evidence="3">Glycerophosphodiester phosphodiesterase</fullName>
    </submittedName>
</protein>
<feature type="domain" description="GP-PDE" evidence="2">
    <location>
        <begin position="339"/>
        <end position="567"/>
    </location>
</feature>
<dbReference type="RefSeq" id="WP_023600013.1">
    <property type="nucleotide sequence ID" value="NC_022909.1"/>
</dbReference>
<dbReference type="EMBL" id="CP006811">
    <property type="protein sequence ID" value="AHA98001.1"/>
    <property type="molecule type" value="Genomic_DNA"/>
</dbReference>
<name>A0A7D9N8I7_LACJH</name>
<dbReference type="Gene3D" id="3.20.20.190">
    <property type="entry name" value="Phosphatidylinositol (PI) phosphodiesterase"/>
    <property type="match status" value="1"/>
</dbReference>
<dbReference type="SUPFAM" id="SSF51695">
    <property type="entry name" value="PLC-like phosphodiesterases"/>
    <property type="match status" value="1"/>
</dbReference>
<reference evidence="3 4" key="1">
    <citation type="journal article" date="2014" name="Genome Announc.">
        <title>Complete Genome Sequences of Lactobacillus johnsonii Strain N6.2 and Lactobacillus reuteri Strain TD1.</title>
        <authorList>
            <person name="Leonard M.T."/>
            <person name="Valladares R.B."/>
            <person name="Ardissone A."/>
            <person name="Gonzalez C.F."/>
            <person name="Lorca G.L."/>
            <person name="Triplett E.W."/>
        </authorList>
    </citation>
    <scope>NUCLEOTIDE SEQUENCE [LARGE SCALE GENOMIC DNA]</scope>
    <source>
        <strain evidence="3 4">N6.2</strain>
    </source>
</reference>
<dbReference type="KEGG" id="ljn:T285_08525"/>
<evidence type="ECO:0000259" key="2">
    <source>
        <dbReference type="PROSITE" id="PS51704"/>
    </source>
</evidence>
<keyword evidence="1" id="KW-0812">Transmembrane</keyword>
<dbReference type="GO" id="GO:0006629">
    <property type="term" value="P:lipid metabolic process"/>
    <property type="evidence" value="ECO:0007669"/>
    <property type="project" value="InterPro"/>
</dbReference>
<dbReference type="Pfam" id="PF03009">
    <property type="entry name" value="GDPD"/>
    <property type="match status" value="1"/>
</dbReference>
<feature type="transmembrane region" description="Helical" evidence="1">
    <location>
        <begin position="119"/>
        <end position="141"/>
    </location>
</feature>
<dbReference type="InterPro" id="IPR017946">
    <property type="entry name" value="PLC-like_Pdiesterase_TIM-brl"/>
</dbReference>
<evidence type="ECO:0000313" key="4">
    <source>
        <dbReference type="Proteomes" id="UP000018522"/>
    </source>
</evidence>
<dbReference type="Proteomes" id="UP000018522">
    <property type="component" value="Chromosome"/>
</dbReference>
<dbReference type="PANTHER" id="PTHR46211:SF8">
    <property type="entry name" value="PHOSPHODIESTERASE"/>
    <property type="match status" value="1"/>
</dbReference>
<feature type="transmembrane region" description="Helical" evidence="1">
    <location>
        <begin position="72"/>
        <end position="98"/>
    </location>
</feature>
<evidence type="ECO:0000313" key="3">
    <source>
        <dbReference type="EMBL" id="AHA98001.1"/>
    </source>
</evidence>
<feature type="transmembrane region" description="Helical" evidence="1">
    <location>
        <begin position="310"/>
        <end position="331"/>
    </location>
</feature>
<accession>A0A7D9N8I7</accession>
<dbReference type="Pfam" id="PF10110">
    <property type="entry name" value="GPDPase_memb"/>
    <property type="match status" value="1"/>
</dbReference>
<dbReference type="AlphaFoldDB" id="A0A7D9N8I7"/>
<proteinExistence type="predicted"/>
<sequence>MKNIFRKIDMYSKNFRIHWLEYVALFIGIDIFTQMLIIPLFRYVTTGILKASAIPFVSYQNIVTIITTHTGVALLLIFELVILLLVIYGVFALILLGIREISQNRFSLKLLFKELWQTYRSVRVGSILLLGLYFLLIVPFADMVYRTPILAKVQIPEFILDFMTRNIWLVSGLIIFYLLAFILGIRLILTLPLMIYQEKKTWIAMKESWKLTSHKNWWTLLSRLLVAGICVSVILVICNLIIYFCQLGLDHLPEKLSFSFAIFNLLLVQIISELMAIWISVISILIVVAPLHGFKAEDQKKIKSKKTVKIVDLCLVIIFILTAGINSTLYLKGVDLQRPVTISHRGVSDKNGVQNTIPALKKTAKLHPDYVEIDLHETKDKHFVVMHDENLKKLAGINKTPKDLTLKQLTRITLHEDGHQAKIASFDQYLKAAQKLKQKLLIEVKTTPNDSPKMLQNFNKKYGKLIIKRKYQVQSLDYRVIEGLHQINPKLFILYIQPYNFTYPQSVADGYSMEYSTLNNDFIWQAQLQNKPVYAWTVNSPQMMMKMMYDNANGIITDRLAELNETVKDFEDNRSYANKLLNFILILPDDNK</sequence>
<dbReference type="PANTHER" id="PTHR46211">
    <property type="entry name" value="GLYCEROPHOSPHORYL DIESTER PHOSPHODIESTERASE"/>
    <property type="match status" value="1"/>
</dbReference>
<keyword evidence="1" id="KW-1133">Transmembrane helix</keyword>
<evidence type="ECO:0000256" key="1">
    <source>
        <dbReference type="SAM" id="Phobius"/>
    </source>
</evidence>
<dbReference type="InterPro" id="IPR018476">
    <property type="entry name" value="GlyceroP-diester-Pdiesterase_M"/>
</dbReference>
<gene>
    <name evidence="3" type="ORF">T285_08525</name>
</gene>
<feature type="transmembrane region" description="Helical" evidence="1">
    <location>
        <begin position="256"/>
        <end position="289"/>
    </location>
</feature>
<dbReference type="GO" id="GO:0008081">
    <property type="term" value="F:phosphoric diester hydrolase activity"/>
    <property type="evidence" value="ECO:0007669"/>
    <property type="project" value="InterPro"/>
</dbReference>
<organism evidence="3 4">
    <name type="scientific">Lactobacillus johnsonii N6.2</name>
    <dbReference type="NCBI Taxonomy" id="1408186"/>
    <lineage>
        <taxon>Bacteria</taxon>
        <taxon>Bacillati</taxon>
        <taxon>Bacillota</taxon>
        <taxon>Bacilli</taxon>
        <taxon>Lactobacillales</taxon>
        <taxon>Lactobacillaceae</taxon>
        <taxon>Lactobacillus</taxon>
    </lineage>
</organism>
<keyword evidence="1" id="KW-0472">Membrane</keyword>
<dbReference type="InterPro" id="IPR030395">
    <property type="entry name" value="GP_PDE_dom"/>
</dbReference>